<accession>A0A2H3DER0</accession>
<evidence type="ECO:0000313" key="2">
    <source>
        <dbReference type="EMBL" id="PBK89338.1"/>
    </source>
</evidence>
<dbReference type="Proteomes" id="UP000217790">
    <property type="component" value="Unassembled WGS sequence"/>
</dbReference>
<feature type="transmembrane region" description="Helical" evidence="1">
    <location>
        <begin position="83"/>
        <end position="103"/>
    </location>
</feature>
<dbReference type="AlphaFoldDB" id="A0A2H3DER0"/>
<keyword evidence="1" id="KW-0812">Transmembrane</keyword>
<organism evidence="2 3">
    <name type="scientific">Armillaria gallica</name>
    <name type="common">Bulbous honey fungus</name>
    <name type="synonym">Armillaria bulbosa</name>
    <dbReference type="NCBI Taxonomy" id="47427"/>
    <lineage>
        <taxon>Eukaryota</taxon>
        <taxon>Fungi</taxon>
        <taxon>Dikarya</taxon>
        <taxon>Basidiomycota</taxon>
        <taxon>Agaricomycotina</taxon>
        <taxon>Agaricomycetes</taxon>
        <taxon>Agaricomycetidae</taxon>
        <taxon>Agaricales</taxon>
        <taxon>Marasmiineae</taxon>
        <taxon>Physalacriaceae</taxon>
        <taxon>Armillaria</taxon>
    </lineage>
</organism>
<evidence type="ECO:0000256" key="1">
    <source>
        <dbReference type="SAM" id="Phobius"/>
    </source>
</evidence>
<name>A0A2H3DER0_ARMGA</name>
<proteinExistence type="predicted"/>
<keyword evidence="1" id="KW-0472">Membrane</keyword>
<keyword evidence="3" id="KW-1185">Reference proteome</keyword>
<reference evidence="3" key="1">
    <citation type="journal article" date="2017" name="Nat. Ecol. Evol.">
        <title>Genome expansion and lineage-specific genetic innovations in the forest pathogenic fungi Armillaria.</title>
        <authorList>
            <person name="Sipos G."/>
            <person name="Prasanna A.N."/>
            <person name="Walter M.C."/>
            <person name="O'Connor E."/>
            <person name="Balint B."/>
            <person name="Krizsan K."/>
            <person name="Kiss B."/>
            <person name="Hess J."/>
            <person name="Varga T."/>
            <person name="Slot J."/>
            <person name="Riley R."/>
            <person name="Boka B."/>
            <person name="Rigling D."/>
            <person name="Barry K."/>
            <person name="Lee J."/>
            <person name="Mihaltcheva S."/>
            <person name="LaButti K."/>
            <person name="Lipzen A."/>
            <person name="Waldron R."/>
            <person name="Moloney N.M."/>
            <person name="Sperisen C."/>
            <person name="Kredics L."/>
            <person name="Vagvoelgyi C."/>
            <person name="Patrignani A."/>
            <person name="Fitzpatrick D."/>
            <person name="Nagy I."/>
            <person name="Doyle S."/>
            <person name="Anderson J.B."/>
            <person name="Grigoriev I.V."/>
            <person name="Gueldener U."/>
            <person name="Muensterkoetter M."/>
            <person name="Nagy L.G."/>
        </authorList>
    </citation>
    <scope>NUCLEOTIDE SEQUENCE [LARGE SCALE GENOMIC DNA]</scope>
    <source>
        <strain evidence="3">Ar21-2</strain>
    </source>
</reference>
<dbReference type="EMBL" id="KZ293669">
    <property type="protein sequence ID" value="PBK89338.1"/>
    <property type="molecule type" value="Genomic_DNA"/>
</dbReference>
<protein>
    <submittedName>
        <fullName evidence="2">Uncharacterized protein</fullName>
    </submittedName>
</protein>
<gene>
    <name evidence="2" type="ORF">ARMGADRAFT_341298</name>
</gene>
<evidence type="ECO:0000313" key="3">
    <source>
        <dbReference type="Proteomes" id="UP000217790"/>
    </source>
</evidence>
<sequence length="116" mass="13390">MKVNCKRLALYLLDDREAASESKFLFQPPESLLFSLLGLWKGLLDFLRTRIGLRPVLQSQWARIIITVHTNHRYNRITLSHSIGGAYTVMVLIIVAVIVYSAYRCCIKRDLFKSSF</sequence>
<dbReference type="InParanoid" id="A0A2H3DER0"/>
<keyword evidence="1" id="KW-1133">Transmembrane helix</keyword>